<comment type="caution">
    <text evidence="8">The sequence shown here is derived from an EMBL/GenBank/DDBJ whole genome shotgun (WGS) entry which is preliminary data.</text>
</comment>
<feature type="transmembrane region" description="Helical" evidence="6">
    <location>
        <begin position="118"/>
        <end position="138"/>
    </location>
</feature>
<feature type="transmembrane region" description="Helical" evidence="6">
    <location>
        <begin position="150"/>
        <end position="172"/>
    </location>
</feature>
<evidence type="ECO:0000256" key="4">
    <source>
        <dbReference type="ARBA" id="ARBA00022989"/>
    </source>
</evidence>
<dbReference type="PANTHER" id="PTHR23504">
    <property type="entry name" value="MAJOR FACILITATOR SUPERFAMILY DOMAIN-CONTAINING PROTEIN 10"/>
    <property type="match status" value="1"/>
</dbReference>
<feature type="transmembrane region" description="Helical" evidence="6">
    <location>
        <begin position="282"/>
        <end position="307"/>
    </location>
</feature>
<protein>
    <recommendedName>
        <fullName evidence="7">Major facilitator superfamily (MFS) profile domain-containing protein</fullName>
    </recommendedName>
</protein>
<evidence type="ECO:0000259" key="7">
    <source>
        <dbReference type="PROSITE" id="PS50850"/>
    </source>
</evidence>
<evidence type="ECO:0000313" key="9">
    <source>
        <dbReference type="Proteomes" id="UP001162131"/>
    </source>
</evidence>
<comment type="subcellular location">
    <subcellularLocation>
        <location evidence="1">Membrane</location>
        <topology evidence="1">Multi-pass membrane protein</topology>
    </subcellularLocation>
</comment>
<dbReference type="PANTHER" id="PTHR23504:SF15">
    <property type="entry name" value="MAJOR FACILITATOR SUPERFAMILY (MFS) PROFILE DOMAIN-CONTAINING PROTEIN"/>
    <property type="match status" value="1"/>
</dbReference>
<feature type="transmembrane region" description="Helical" evidence="6">
    <location>
        <begin position="192"/>
        <end position="217"/>
    </location>
</feature>
<evidence type="ECO:0000256" key="5">
    <source>
        <dbReference type="ARBA" id="ARBA00023136"/>
    </source>
</evidence>
<evidence type="ECO:0000256" key="1">
    <source>
        <dbReference type="ARBA" id="ARBA00004141"/>
    </source>
</evidence>
<dbReference type="Pfam" id="PF07690">
    <property type="entry name" value="MFS_1"/>
    <property type="match status" value="1"/>
</dbReference>
<dbReference type="SUPFAM" id="SSF103473">
    <property type="entry name" value="MFS general substrate transporter"/>
    <property type="match status" value="1"/>
</dbReference>
<dbReference type="InterPro" id="IPR020846">
    <property type="entry name" value="MFS_dom"/>
</dbReference>
<dbReference type="InterPro" id="IPR011701">
    <property type="entry name" value="MFS"/>
</dbReference>
<evidence type="ECO:0000256" key="2">
    <source>
        <dbReference type="ARBA" id="ARBA00022448"/>
    </source>
</evidence>
<dbReference type="InterPro" id="IPR036259">
    <property type="entry name" value="MFS_trans_sf"/>
</dbReference>
<feature type="transmembrane region" description="Helical" evidence="6">
    <location>
        <begin position="338"/>
        <end position="363"/>
    </location>
</feature>
<accession>A0AAU9KBG9</accession>
<evidence type="ECO:0000256" key="3">
    <source>
        <dbReference type="ARBA" id="ARBA00022692"/>
    </source>
</evidence>
<feature type="transmembrane region" description="Helical" evidence="6">
    <location>
        <begin position="384"/>
        <end position="402"/>
    </location>
</feature>
<feature type="transmembrane region" description="Helical" evidence="6">
    <location>
        <begin position="61"/>
        <end position="81"/>
    </location>
</feature>
<feature type="transmembrane region" description="Helical" evidence="6">
    <location>
        <begin position="238"/>
        <end position="262"/>
    </location>
</feature>
<keyword evidence="4 6" id="KW-1133">Transmembrane helix</keyword>
<keyword evidence="3 6" id="KW-0812">Transmembrane</keyword>
<organism evidence="8 9">
    <name type="scientific">Blepharisma stoltei</name>
    <dbReference type="NCBI Taxonomy" id="1481888"/>
    <lineage>
        <taxon>Eukaryota</taxon>
        <taxon>Sar</taxon>
        <taxon>Alveolata</taxon>
        <taxon>Ciliophora</taxon>
        <taxon>Postciliodesmatophora</taxon>
        <taxon>Heterotrichea</taxon>
        <taxon>Heterotrichida</taxon>
        <taxon>Blepharismidae</taxon>
        <taxon>Blepharisma</taxon>
    </lineage>
</organism>
<reference evidence="8" key="1">
    <citation type="submission" date="2021-09" db="EMBL/GenBank/DDBJ databases">
        <authorList>
            <consortium name="AG Swart"/>
            <person name="Singh M."/>
            <person name="Singh A."/>
            <person name="Seah K."/>
            <person name="Emmerich C."/>
        </authorList>
    </citation>
    <scope>NUCLEOTIDE SEQUENCE</scope>
    <source>
        <strain evidence="8">ATCC30299</strain>
    </source>
</reference>
<feature type="transmembrane region" description="Helical" evidence="6">
    <location>
        <begin position="16"/>
        <end position="41"/>
    </location>
</feature>
<evidence type="ECO:0000256" key="6">
    <source>
        <dbReference type="SAM" id="Phobius"/>
    </source>
</evidence>
<keyword evidence="9" id="KW-1185">Reference proteome</keyword>
<proteinExistence type="predicted"/>
<sequence length="465" mass="51459">MNKGRKKQTPLPKAKSFVVVLAIFIEGVLNSVLLPFIAYMVADFFYWLDRNDKSTDGIVSLYSGLLVSSFNLAQFLSAPFWGIISDKYGRRPTLLIGMLGNAFTAPLLGLAPNYTWAIIFRSLNGLINGNATIFRAYAAEITDDTNSSKLFSYLGIAWGLGTTVGPIIGGTLSRISDKIPSIFSPSGFWGQYPYFLPTLANSFVSLFIFTVGYFSLYETKKKSKRKISPCLLTKNSKFLLCAAIHSIGALIFSSFNEVFTFWCRALKINGGLEWNSEADIGIVQSFGGASIILFQTFIVPSALNYFGILQWIKVAWVILIIDFLMLPNIHVFGGWSLWIAIIVLYIFFASTQASVFTSVTLGVNHSVDYNYLGAANGIAQSSVSLCRFIGPALAGTIFGWSLNSGLGYPLNSHFIFIIFAIFGLVCIIFAYGLDESINRRKTESDSMSPLLNKDEKRDVKYHRII</sequence>
<keyword evidence="5 6" id="KW-0472">Membrane</keyword>
<dbReference type="AlphaFoldDB" id="A0AAU9KBG9"/>
<gene>
    <name evidence="8" type="ORF">BSTOLATCC_MIC62636</name>
</gene>
<dbReference type="Proteomes" id="UP001162131">
    <property type="component" value="Unassembled WGS sequence"/>
</dbReference>
<keyword evidence="2" id="KW-0813">Transport</keyword>
<feature type="transmembrane region" description="Helical" evidence="6">
    <location>
        <begin position="93"/>
        <end position="112"/>
    </location>
</feature>
<evidence type="ECO:0000313" key="8">
    <source>
        <dbReference type="EMBL" id="CAG9335057.1"/>
    </source>
</evidence>
<dbReference type="EMBL" id="CAJZBQ010000060">
    <property type="protein sequence ID" value="CAG9335057.1"/>
    <property type="molecule type" value="Genomic_DNA"/>
</dbReference>
<dbReference type="InterPro" id="IPR001958">
    <property type="entry name" value="Tet-R_TetA/multi-R_MdtG-like"/>
</dbReference>
<dbReference type="Gene3D" id="1.20.1250.20">
    <property type="entry name" value="MFS general substrate transporter like domains"/>
    <property type="match status" value="1"/>
</dbReference>
<dbReference type="GO" id="GO:0022857">
    <property type="term" value="F:transmembrane transporter activity"/>
    <property type="evidence" value="ECO:0007669"/>
    <property type="project" value="InterPro"/>
</dbReference>
<name>A0AAU9KBG9_9CILI</name>
<dbReference type="PROSITE" id="PS50850">
    <property type="entry name" value="MFS"/>
    <property type="match status" value="1"/>
</dbReference>
<dbReference type="PRINTS" id="PR01035">
    <property type="entry name" value="TCRTETA"/>
</dbReference>
<feature type="transmembrane region" description="Helical" evidence="6">
    <location>
        <begin position="414"/>
        <end position="433"/>
    </location>
</feature>
<dbReference type="GO" id="GO:0016020">
    <property type="term" value="C:membrane"/>
    <property type="evidence" value="ECO:0007669"/>
    <property type="project" value="UniProtKB-SubCell"/>
</dbReference>
<feature type="transmembrane region" description="Helical" evidence="6">
    <location>
        <begin position="314"/>
        <end position="332"/>
    </location>
</feature>
<dbReference type="CDD" id="cd17330">
    <property type="entry name" value="MFS_SLC46_TetA_like"/>
    <property type="match status" value="1"/>
</dbReference>
<feature type="domain" description="Major facilitator superfamily (MFS) profile" evidence="7">
    <location>
        <begin position="15"/>
        <end position="438"/>
    </location>
</feature>